<proteinExistence type="predicted"/>
<comment type="cofactor">
    <cofactor evidence="1">
        <name>Mg(2+)</name>
        <dbReference type="ChEBI" id="CHEBI:18420"/>
    </cofactor>
</comment>
<evidence type="ECO:0000256" key="2">
    <source>
        <dbReference type="ARBA" id="ARBA00022723"/>
    </source>
</evidence>
<evidence type="ECO:0008006" key="8">
    <source>
        <dbReference type="Google" id="ProtNLM"/>
    </source>
</evidence>
<evidence type="ECO:0000256" key="3">
    <source>
        <dbReference type="ARBA" id="ARBA00022801"/>
    </source>
</evidence>
<dbReference type="GO" id="GO:0019213">
    <property type="term" value="F:deacetylase activity"/>
    <property type="evidence" value="ECO:0007669"/>
    <property type="project" value="TreeGrafter"/>
</dbReference>
<name>A0A1H8MUT3_9BACI</name>
<keyword evidence="5" id="KW-0119">Carbohydrate metabolism</keyword>
<dbReference type="AlphaFoldDB" id="A0A1H8MUT3"/>
<dbReference type="InterPro" id="IPR006879">
    <property type="entry name" value="YdjC-like"/>
</dbReference>
<dbReference type="SUPFAM" id="SSF88713">
    <property type="entry name" value="Glycoside hydrolase/deacetylase"/>
    <property type="match status" value="1"/>
</dbReference>
<evidence type="ECO:0000256" key="4">
    <source>
        <dbReference type="ARBA" id="ARBA00022842"/>
    </source>
</evidence>
<evidence type="ECO:0000256" key="1">
    <source>
        <dbReference type="ARBA" id="ARBA00001946"/>
    </source>
</evidence>
<dbReference type="PANTHER" id="PTHR31609:SF1">
    <property type="entry name" value="CARBOHYDRATE DEACETYLASE"/>
    <property type="match status" value="1"/>
</dbReference>
<dbReference type="InterPro" id="IPR011330">
    <property type="entry name" value="Glyco_hydro/deAcase_b/a-brl"/>
</dbReference>
<dbReference type="Pfam" id="PF04794">
    <property type="entry name" value="YdjC"/>
    <property type="match status" value="1"/>
</dbReference>
<gene>
    <name evidence="6" type="ORF">SAMN04488134_1056</name>
</gene>
<dbReference type="PANTHER" id="PTHR31609">
    <property type="entry name" value="YDJC DEACETYLASE FAMILY MEMBER"/>
    <property type="match status" value="1"/>
</dbReference>
<dbReference type="Proteomes" id="UP000199300">
    <property type="component" value="Unassembled WGS sequence"/>
</dbReference>
<organism evidence="6 7">
    <name type="scientific">Amphibacillus marinus</name>
    <dbReference type="NCBI Taxonomy" id="872970"/>
    <lineage>
        <taxon>Bacteria</taxon>
        <taxon>Bacillati</taxon>
        <taxon>Bacillota</taxon>
        <taxon>Bacilli</taxon>
        <taxon>Bacillales</taxon>
        <taxon>Bacillaceae</taxon>
        <taxon>Amphibacillus</taxon>
    </lineage>
</organism>
<dbReference type="GO" id="GO:0016811">
    <property type="term" value="F:hydrolase activity, acting on carbon-nitrogen (but not peptide) bonds, in linear amides"/>
    <property type="evidence" value="ECO:0007669"/>
    <property type="project" value="InterPro"/>
</dbReference>
<dbReference type="NCBIfam" id="NF002559">
    <property type="entry name" value="PRK02134.1"/>
    <property type="match status" value="1"/>
</dbReference>
<dbReference type="EMBL" id="FODJ01000005">
    <property type="protein sequence ID" value="SEO21028.1"/>
    <property type="molecule type" value="Genomic_DNA"/>
</dbReference>
<dbReference type="GO" id="GO:0000272">
    <property type="term" value="P:polysaccharide catabolic process"/>
    <property type="evidence" value="ECO:0007669"/>
    <property type="project" value="InterPro"/>
</dbReference>
<keyword evidence="3" id="KW-0378">Hydrolase</keyword>
<keyword evidence="2" id="KW-0479">Metal-binding</keyword>
<keyword evidence="7" id="KW-1185">Reference proteome</keyword>
<dbReference type="OrthoDB" id="9774177at2"/>
<dbReference type="Gene3D" id="3.20.20.370">
    <property type="entry name" value="Glycoside hydrolase/deacetylase"/>
    <property type="match status" value="1"/>
</dbReference>
<evidence type="ECO:0000313" key="7">
    <source>
        <dbReference type="Proteomes" id="UP000199300"/>
    </source>
</evidence>
<accession>A0A1H8MUT3</accession>
<reference evidence="6 7" key="1">
    <citation type="submission" date="2016-10" db="EMBL/GenBank/DDBJ databases">
        <authorList>
            <person name="de Groot N.N."/>
        </authorList>
    </citation>
    <scope>NUCLEOTIDE SEQUENCE [LARGE SCALE GENOMIC DNA]</scope>
    <source>
        <strain evidence="6 7">CGMCC 1.10434</strain>
    </source>
</reference>
<dbReference type="GO" id="GO:0046872">
    <property type="term" value="F:metal ion binding"/>
    <property type="evidence" value="ECO:0007669"/>
    <property type="project" value="UniProtKB-KW"/>
</dbReference>
<protein>
    <recommendedName>
        <fullName evidence="8">Carbohydrate deacetylase</fullName>
    </recommendedName>
</protein>
<evidence type="ECO:0000256" key="5">
    <source>
        <dbReference type="ARBA" id="ARBA00023277"/>
    </source>
</evidence>
<dbReference type="CDD" id="cd10803">
    <property type="entry name" value="YdjC_EF3048_like"/>
    <property type="match status" value="1"/>
</dbReference>
<dbReference type="RefSeq" id="WP_091496751.1">
    <property type="nucleotide sequence ID" value="NZ_FODJ01000005.1"/>
</dbReference>
<dbReference type="STRING" id="872970.SAMN04488134_1056"/>
<keyword evidence="4" id="KW-0460">Magnesium</keyword>
<evidence type="ECO:0000313" key="6">
    <source>
        <dbReference type="EMBL" id="SEO21028.1"/>
    </source>
</evidence>
<dbReference type="InterPro" id="IPR022948">
    <property type="entry name" value="COD_ChbG_bac"/>
</dbReference>
<sequence>MKIIFNADDYGLTKGITDGIIKSHKEGVVRSTTLMMNGQAVNYAIALAKENPTLAVGIHLVLTHGKPIAQDVPNLVNQSGHFKFAKSAISINEYELSDIETEFRAQIEQFLATGLKLDHIDSHHHVHGWPQLKTLMIKLAKDYQVPVRYVPSLKDQTDILFTDNIWLKFYKDELELDLFSQLKRIKAESVEVMVHPGIVDQALIDISSYTHDREKELAMLCTMEIPDWVNL</sequence>